<proteinExistence type="predicted"/>
<dbReference type="EMBL" id="JDYK01000004">
    <property type="protein sequence ID" value="EWS82040.1"/>
    <property type="molecule type" value="Genomic_DNA"/>
</dbReference>
<dbReference type="Gene3D" id="3.40.50.2000">
    <property type="entry name" value="Glycogen Phosphorylase B"/>
    <property type="match status" value="2"/>
</dbReference>
<dbReference type="InterPro" id="IPR002213">
    <property type="entry name" value="UDP_glucos_trans"/>
</dbReference>
<dbReference type="HOGENOM" id="CLU_000537_8_4_11"/>
<reference evidence="3 4" key="1">
    <citation type="submission" date="2014-02" db="EMBL/GenBank/DDBJ databases">
        <title>Genome sequence of Brachybacterium phenoliresistens strain W13A50.</title>
        <authorList>
            <person name="Wang X."/>
        </authorList>
    </citation>
    <scope>NUCLEOTIDE SEQUENCE [LARGE SCALE GENOMIC DNA]</scope>
    <source>
        <strain evidence="3 4">W13A50</strain>
    </source>
</reference>
<keyword evidence="4" id="KW-1185">Reference proteome</keyword>
<protein>
    <submittedName>
        <fullName evidence="3">Glycosyl transferase</fullName>
    </submittedName>
</protein>
<dbReference type="RefSeq" id="WP_038371373.1">
    <property type="nucleotide sequence ID" value="NZ_BAAAOW010000003.1"/>
</dbReference>
<dbReference type="GO" id="GO:0033072">
    <property type="term" value="P:vancomycin biosynthetic process"/>
    <property type="evidence" value="ECO:0007669"/>
    <property type="project" value="UniProtKB-ARBA"/>
</dbReference>
<dbReference type="InterPro" id="IPR004276">
    <property type="entry name" value="GlycoTrans_28_N"/>
</dbReference>
<dbReference type="GO" id="GO:0016758">
    <property type="term" value="F:hexosyltransferase activity"/>
    <property type="evidence" value="ECO:0007669"/>
    <property type="project" value="InterPro"/>
</dbReference>
<sequence>MRILLTSFGTRGDVQPYAAFAAALADAGHQVTLAVPSALADLVPAAGRGGGGAGPAGRVTVRPAGDEMLRMIRDVMPQMSGAADGLRSFRAMKSAMREHLEETWQAALQQQAEDGGVDVVVHHAKCLGGPHIAEKLGIPAVLTLPLPFYTPTSAYPVPFFGGADLGARGNRASYAMGRAGNALYAPMLSAFRARIGLPGRVGRLEDPLRTPDGSAGHVLYPYSRHVLPVPPDYPSTAHVPGYWFLPEQEEALAPEVEEFLAAGEAPVYIGFGSMGFGKGAQERRDAVLGALAATGLRGIVATGWGGMTPGASDREDVLVVEGAPHGALFPRCAAVVHHGGAGSTAAGLRAGRPTLIVPFLGDQPFWGARLRELGVSPRPLPPRRLGQDLAARLGELVGTPAYARRADEVGQRLRAEDGLGEGVRILEEIVAAG</sequence>
<comment type="caution">
    <text evidence="3">The sequence shown here is derived from an EMBL/GenBank/DDBJ whole genome shotgun (WGS) entry which is preliminary data.</text>
</comment>
<dbReference type="PATRIC" id="fig|396014.3.peg.1265"/>
<dbReference type="Pfam" id="PF03033">
    <property type="entry name" value="Glyco_transf_28"/>
    <property type="match status" value="1"/>
</dbReference>
<dbReference type="STRING" id="396014.BF93_14575"/>
<keyword evidence="3" id="KW-0808">Transferase</keyword>
<dbReference type="InterPro" id="IPR010610">
    <property type="entry name" value="EryCIII-like_C"/>
</dbReference>
<dbReference type="eggNOG" id="COG1819">
    <property type="taxonomic scope" value="Bacteria"/>
</dbReference>
<dbReference type="FunFam" id="3.40.50.2000:FF:000009">
    <property type="entry name" value="Sterol 3-beta-glucosyltransferase UGT80A2"/>
    <property type="match status" value="1"/>
</dbReference>
<feature type="domain" description="Glycosyltransferase family 28 N-terminal" evidence="1">
    <location>
        <begin position="3"/>
        <end position="149"/>
    </location>
</feature>
<dbReference type="GO" id="GO:0008194">
    <property type="term" value="F:UDP-glycosyltransferase activity"/>
    <property type="evidence" value="ECO:0007669"/>
    <property type="project" value="InterPro"/>
</dbReference>
<dbReference type="InterPro" id="IPR050426">
    <property type="entry name" value="Glycosyltransferase_28"/>
</dbReference>
<gene>
    <name evidence="3" type="ORF">BF93_14575</name>
</gene>
<evidence type="ECO:0000259" key="1">
    <source>
        <dbReference type="Pfam" id="PF03033"/>
    </source>
</evidence>
<feature type="domain" description="Erythromycin biosynthesis protein CIII-like C-terminal" evidence="2">
    <location>
        <begin position="316"/>
        <end position="417"/>
    </location>
</feature>
<evidence type="ECO:0000259" key="2">
    <source>
        <dbReference type="Pfam" id="PF06722"/>
    </source>
</evidence>
<dbReference type="PANTHER" id="PTHR48050">
    <property type="entry name" value="STEROL 3-BETA-GLUCOSYLTRANSFERASE"/>
    <property type="match status" value="1"/>
</dbReference>
<dbReference type="OrthoDB" id="3253247at2"/>
<evidence type="ECO:0000313" key="4">
    <source>
        <dbReference type="Proteomes" id="UP000023067"/>
    </source>
</evidence>
<dbReference type="PANTHER" id="PTHR48050:SF13">
    <property type="entry name" value="STEROL 3-BETA-GLUCOSYLTRANSFERASE UGT80A2"/>
    <property type="match status" value="1"/>
</dbReference>
<dbReference type="SUPFAM" id="SSF53756">
    <property type="entry name" value="UDP-Glycosyltransferase/glycogen phosphorylase"/>
    <property type="match status" value="1"/>
</dbReference>
<evidence type="ECO:0000313" key="3">
    <source>
        <dbReference type="EMBL" id="EWS82040.1"/>
    </source>
</evidence>
<dbReference type="Proteomes" id="UP000023067">
    <property type="component" value="Unassembled WGS sequence"/>
</dbReference>
<dbReference type="AlphaFoldDB" id="Z9JUM3"/>
<accession>Z9JUM3</accession>
<dbReference type="GO" id="GO:0005975">
    <property type="term" value="P:carbohydrate metabolic process"/>
    <property type="evidence" value="ECO:0007669"/>
    <property type="project" value="InterPro"/>
</dbReference>
<organism evidence="3 4">
    <name type="scientific">Brachybacterium phenoliresistens</name>
    <dbReference type="NCBI Taxonomy" id="396014"/>
    <lineage>
        <taxon>Bacteria</taxon>
        <taxon>Bacillati</taxon>
        <taxon>Actinomycetota</taxon>
        <taxon>Actinomycetes</taxon>
        <taxon>Micrococcales</taxon>
        <taxon>Dermabacteraceae</taxon>
        <taxon>Brachybacterium</taxon>
    </lineage>
</organism>
<name>Z9JUM3_9MICO</name>
<dbReference type="CDD" id="cd03784">
    <property type="entry name" value="GT1_Gtf-like"/>
    <property type="match status" value="1"/>
</dbReference>
<dbReference type="Pfam" id="PF06722">
    <property type="entry name" value="EryCIII-like_C"/>
    <property type="match status" value="1"/>
</dbReference>